<dbReference type="GO" id="GO:0009097">
    <property type="term" value="P:isoleucine biosynthetic process"/>
    <property type="evidence" value="ECO:0007669"/>
    <property type="project" value="TreeGrafter"/>
</dbReference>
<dbReference type="InterPro" id="IPR029035">
    <property type="entry name" value="DHS-like_NAD/FAD-binding_dom"/>
</dbReference>
<dbReference type="Proteomes" id="UP000332515">
    <property type="component" value="Unassembled WGS sequence"/>
</dbReference>
<accession>A0A6A7Y324</accession>
<dbReference type="InterPro" id="IPR029061">
    <property type="entry name" value="THDP-binding"/>
</dbReference>
<comment type="caution">
    <text evidence="7">The sequence shown here is derived from an EMBL/GenBank/DDBJ whole genome shotgun (WGS) entry which is preliminary data.</text>
</comment>
<dbReference type="NCBIfam" id="NF006052">
    <property type="entry name" value="PRK08199.1"/>
    <property type="match status" value="1"/>
</dbReference>
<evidence type="ECO:0000259" key="5">
    <source>
        <dbReference type="Pfam" id="PF02775"/>
    </source>
</evidence>
<dbReference type="InterPro" id="IPR012001">
    <property type="entry name" value="Thiamin_PyroP_enz_TPP-bd_dom"/>
</dbReference>
<dbReference type="GO" id="GO:0000287">
    <property type="term" value="F:magnesium ion binding"/>
    <property type="evidence" value="ECO:0007669"/>
    <property type="project" value="InterPro"/>
</dbReference>
<dbReference type="Gene3D" id="3.40.50.1220">
    <property type="entry name" value="TPP-binding domain"/>
    <property type="match status" value="1"/>
</dbReference>
<dbReference type="PANTHER" id="PTHR18968">
    <property type="entry name" value="THIAMINE PYROPHOSPHATE ENZYMES"/>
    <property type="match status" value="1"/>
</dbReference>
<dbReference type="GO" id="GO:0005948">
    <property type="term" value="C:acetolactate synthase complex"/>
    <property type="evidence" value="ECO:0007669"/>
    <property type="project" value="TreeGrafter"/>
</dbReference>
<dbReference type="InterPro" id="IPR045229">
    <property type="entry name" value="TPP_enz"/>
</dbReference>
<name>A0A6A7Y324_9HYPH</name>
<evidence type="ECO:0000256" key="1">
    <source>
        <dbReference type="ARBA" id="ARBA00007812"/>
    </source>
</evidence>
<evidence type="ECO:0000313" key="8">
    <source>
        <dbReference type="Proteomes" id="UP000332515"/>
    </source>
</evidence>
<dbReference type="RefSeq" id="WP_153480973.1">
    <property type="nucleotide sequence ID" value="NZ_VWNA01000001.1"/>
</dbReference>
<dbReference type="InterPro" id="IPR012000">
    <property type="entry name" value="Thiamin_PyroP_enz_cen_dom"/>
</dbReference>
<feature type="domain" description="Thiamine pyrophosphate enzyme N-terminal TPP-binding" evidence="6">
    <location>
        <begin position="9"/>
        <end position="123"/>
    </location>
</feature>
<proteinExistence type="inferred from homology"/>
<dbReference type="CDD" id="cd00568">
    <property type="entry name" value="TPP_enzymes"/>
    <property type="match status" value="1"/>
</dbReference>
<protein>
    <submittedName>
        <fullName evidence="7">Thiamine pyrophosphate-binding protein</fullName>
    </submittedName>
</protein>
<dbReference type="PANTHER" id="PTHR18968:SF120">
    <property type="entry name" value="ACETOLACTATE SYNTHASE LARGE SUBUNIT"/>
    <property type="match status" value="1"/>
</dbReference>
<evidence type="ECO:0000259" key="6">
    <source>
        <dbReference type="Pfam" id="PF02776"/>
    </source>
</evidence>
<feature type="domain" description="Thiamine pyrophosphate enzyme TPP-binding" evidence="5">
    <location>
        <begin position="394"/>
        <end position="540"/>
    </location>
</feature>
<sequence length="565" mass="60392">MTTELPLRTGGRILVDQLVAQGVERVTCIPGESYLAVLDALHDAAIEVVVCRNEGGAAMMAEAAGKLTGRPGIAFVTRGPGATNASHGIHIAAQDSTPMILFIGQVERGMREREAFQEIDYKAFFGGMAKWVVEIDSAARIPELVGRAFRVAMQGRPGPVVVALPEDMLVETAAVADLPRIEPAETSPGPAELKALARLLAEAERPFLILGGTRWSEAGTAAMVRFAERFALPVGTTFRRSDLFPQDHPNYAGDVGIGPNPKLAARIREADLILLVGSRLSEISTGGYTLIDVPAPRQTLVHVHPGAEELGRVYAPTLAIHATPAAFALALDDLALDTLAAPTAPVWAAETAEANTEFHAWTDHPKTLPGAFQYGEAVAWLRDRLPPEAIVANGAGNYATWVHRHYRFRRFRTQLAPTCGSMGYGVPAAIMAKLMHPDRPVVAFAGDGCFQMNGQELSTAVQYGAPVVVIVLDNGMYGTIRMHQEREYPGRVSGTRLANPDFAALARAYGGHGERVETTAEFAPAFERALASGKPAILHCVMDPEAITPATTLTAIREAALAKQG</sequence>
<dbReference type="AlphaFoldDB" id="A0A6A7Y324"/>
<evidence type="ECO:0000256" key="2">
    <source>
        <dbReference type="ARBA" id="ARBA00023052"/>
    </source>
</evidence>
<dbReference type="SUPFAM" id="SSF52467">
    <property type="entry name" value="DHS-like NAD/FAD-binding domain"/>
    <property type="match status" value="1"/>
</dbReference>
<dbReference type="GO" id="GO:0009099">
    <property type="term" value="P:L-valine biosynthetic process"/>
    <property type="evidence" value="ECO:0007669"/>
    <property type="project" value="TreeGrafter"/>
</dbReference>
<dbReference type="GO" id="GO:0030976">
    <property type="term" value="F:thiamine pyrophosphate binding"/>
    <property type="evidence" value="ECO:0007669"/>
    <property type="project" value="InterPro"/>
</dbReference>
<gene>
    <name evidence="7" type="ORF">F0357_10775</name>
</gene>
<dbReference type="FunFam" id="3.40.50.970:FF:000007">
    <property type="entry name" value="Acetolactate synthase"/>
    <property type="match status" value="1"/>
</dbReference>
<dbReference type="SUPFAM" id="SSF52518">
    <property type="entry name" value="Thiamin diphosphate-binding fold (THDP-binding)"/>
    <property type="match status" value="2"/>
</dbReference>
<dbReference type="Gene3D" id="3.40.50.970">
    <property type="match status" value="2"/>
</dbReference>
<dbReference type="Pfam" id="PF02775">
    <property type="entry name" value="TPP_enzyme_C"/>
    <property type="match status" value="1"/>
</dbReference>
<evidence type="ECO:0000313" key="7">
    <source>
        <dbReference type="EMBL" id="MQT13115.1"/>
    </source>
</evidence>
<dbReference type="EMBL" id="VWNA01000001">
    <property type="protein sequence ID" value="MQT13115.1"/>
    <property type="molecule type" value="Genomic_DNA"/>
</dbReference>
<dbReference type="Pfam" id="PF02776">
    <property type="entry name" value="TPP_enzyme_N"/>
    <property type="match status" value="1"/>
</dbReference>
<evidence type="ECO:0000256" key="3">
    <source>
        <dbReference type="RuleBase" id="RU362132"/>
    </source>
</evidence>
<keyword evidence="2 3" id="KW-0786">Thiamine pyrophosphate</keyword>
<organism evidence="7 8">
    <name type="scientific">Segnochrobactrum spirostomi</name>
    <dbReference type="NCBI Taxonomy" id="2608987"/>
    <lineage>
        <taxon>Bacteria</taxon>
        <taxon>Pseudomonadati</taxon>
        <taxon>Pseudomonadota</taxon>
        <taxon>Alphaproteobacteria</taxon>
        <taxon>Hyphomicrobiales</taxon>
        <taxon>Segnochrobactraceae</taxon>
        <taxon>Segnochrobactrum</taxon>
    </lineage>
</organism>
<dbReference type="CDD" id="cd07035">
    <property type="entry name" value="TPP_PYR_POX_like"/>
    <property type="match status" value="1"/>
</dbReference>
<comment type="similarity">
    <text evidence="1 3">Belongs to the TPP enzyme family.</text>
</comment>
<dbReference type="Pfam" id="PF00205">
    <property type="entry name" value="TPP_enzyme_M"/>
    <property type="match status" value="1"/>
</dbReference>
<dbReference type="InterPro" id="IPR011766">
    <property type="entry name" value="TPP_enzyme_TPP-bd"/>
</dbReference>
<dbReference type="GO" id="GO:0003984">
    <property type="term" value="F:acetolactate synthase activity"/>
    <property type="evidence" value="ECO:0007669"/>
    <property type="project" value="TreeGrafter"/>
</dbReference>
<keyword evidence="8" id="KW-1185">Reference proteome</keyword>
<dbReference type="GO" id="GO:0050660">
    <property type="term" value="F:flavin adenine dinucleotide binding"/>
    <property type="evidence" value="ECO:0007669"/>
    <property type="project" value="TreeGrafter"/>
</dbReference>
<evidence type="ECO:0000259" key="4">
    <source>
        <dbReference type="Pfam" id="PF00205"/>
    </source>
</evidence>
<reference evidence="7 8" key="1">
    <citation type="submission" date="2019-09" db="EMBL/GenBank/DDBJ databases">
        <title>Segnochrobactrum spirostomi gen. nov., sp. nov., isolated from the ciliate Spirostomum cf. yagiui and description of a novel family, Segnochrobactraceae fam. nov. within the order Rhizobiales of the class Alphaproteobacteria.</title>
        <authorList>
            <person name="Akter S."/>
            <person name="Shazib S.U.A."/>
            <person name="Shin M.K."/>
        </authorList>
    </citation>
    <scope>NUCLEOTIDE SEQUENCE [LARGE SCALE GENOMIC DNA]</scope>
    <source>
        <strain evidence="7 8">Sp-1</strain>
    </source>
</reference>
<feature type="domain" description="Thiamine pyrophosphate enzyme central" evidence="4">
    <location>
        <begin position="193"/>
        <end position="329"/>
    </location>
</feature>